<protein>
    <submittedName>
        <fullName evidence="1">Uncharacterized protein</fullName>
    </submittedName>
</protein>
<dbReference type="EMBL" id="JACYTQ010000002">
    <property type="protein sequence ID" value="MBD8488130.1"/>
    <property type="molecule type" value="Genomic_DNA"/>
</dbReference>
<accession>A0ABR9AH17</accession>
<dbReference type="SUPFAM" id="SSF75011">
    <property type="entry name" value="3-carboxy-cis,cis-mucoante lactonizing enzyme"/>
    <property type="match status" value="1"/>
</dbReference>
<keyword evidence="2" id="KW-1185">Reference proteome</keyword>
<sequence>MKFIFHIILKLTFLASLMPYLLSEKIYNKYEVRINPQVQDSLYYSGKERGQVDPKLLNEASGIAASRTYDNLLYTHNDSGGEPIIYKLDSMGNSIGKIKLLNTHNRDWEDIAVGPGGDEGKSYIYVGEIGDNEAQYHSIKLLRFEEPNADESEVEVEPEVIKLIYPDGAKDAETLMVDPWNGDVYIVSKRDSSNILYRAPVDQLREQEELELEKIEKLPITMSVGGDISPDGKEIIIKNYWVVYHWERNEGESLAEALSRNPVQLPYVPEPQGEAIGFAKNGNSYFSLSEERFRIKPILYQYYKKQ</sequence>
<name>A0ABR9AH17_9BACT</name>
<evidence type="ECO:0000313" key="1">
    <source>
        <dbReference type="EMBL" id="MBD8488130.1"/>
    </source>
</evidence>
<comment type="caution">
    <text evidence="1">The sequence shown here is derived from an EMBL/GenBank/DDBJ whole genome shotgun (WGS) entry which is preliminary data.</text>
</comment>
<evidence type="ECO:0000313" key="2">
    <source>
        <dbReference type="Proteomes" id="UP000647133"/>
    </source>
</evidence>
<reference evidence="1 2" key="1">
    <citation type="submission" date="2020-09" db="EMBL/GenBank/DDBJ databases">
        <title>Echinicola sp. CAU 1574 isolated from sand of Sido Beach.</title>
        <authorList>
            <person name="Kim W."/>
        </authorList>
    </citation>
    <scope>NUCLEOTIDE SEQUENCE [LARGE SCALE GENOMIC DNA]</scope>
    <source>
        <strain evidence="1 2">CAU 1574</strain>
    </source>
</reference>
<dbReference type="Proteomes" id="UP000647133">
    <property type="component" value="Unassembled WGS sequence"/>
</dbReference>
<gene>
    <name evidence="1" type="ORF">IFO69_05160</name>
</gene>
<dbReference type="RefSeq" id="WP_192009024.1">
    <property type="nucleotide sequence ID" value="NZ_JACYTQ010000002.1"/>
</dbReference>
<proteinExistence type="predicted"/>
<organism evidence="1 2">
    <name type="scientific">Echinicola arenosa</name>
    <dbReference type="NCBI Taxonomy" id="2774144"/>
    <lineage>
        <taxon>Bacteria</taxon>
        <taxon>Pseudomonadati</taxon>
        <taxon>Bacteroidota</taxon>
        <taxon>Cytophagia</taxon>
        <taxon>Cytophagales</taxon>
        <taxon>Cyclobacteriaceae</taxon>
        <taxon>Echinicola</taxon>
    </lineage>
</organism>